<sequence>MEKILYLMRHGQTLFNLKGRIQGSSDSPLTDLGVQQAQAAGHYFTQHQIKFDSAVSSTQERASDTLEHAIPGQPYTRLKGLKEWSFGLFEGESIQLLRKIKQPGVLYGDYVVPFGGEARQAVQTRMIETLTQVMEHDSQGCTLAVSHGSTIGVFLDYWVEREQFFEAGNCHILKFSYKDGAFKFIEVINPINDN</sequence>
<evidence type="ECO:0000256" key="2">
    <source>
        <dbReference type="PIRSR" id="PIRSR613078-2"/>
    </source>
</evidence>
<dbReference type="PROSITE" id="PS00175">
    <property type="entry name" value="PG_MUTASE"/>
    <property type="match status" value="1"/>
</dbReference>
<dbReference type="RefSeq" id="WP_002459663.1">
    <property type="nucleotide sequence ID" value="NZ_AP021848.1"/>
</dbReference>
<gene>
    <name evidence="4" type="ORF">EQ812_04310</name>
    <name evidence="3" type="ORF">HMPREF3225_00861</name>
</gene>
<dbReference type="GO" id="GO:0005829">
    <property type="term" value="C:cytosol"/>
    <property type="evidence" value="ECO:0007669"/>
    <property type="project" value="TreeGrafter"/>
</dbReference>
<dbReference type="Pfam" id="PF00300">
    <property type="entry name" value="His_Phos_1"/>
    <property type="match status" value="1"/>
</dbReference>
<dbReference type="Gene3D" id="3.40.50.1240">
    <property type="entry name" value="Phosphoglycerate mutase-like"/>
    <property type="match status" value="1"/>
</dbReference>
<protein>
    <submittedName>
        <fullName evidence="4">Histidine phosphatase family protein</fullName>
    </submittedName>
    <submittedName>
        <fullName evidence="3">Phosphoglycerate mutase family protein</fullName>
    </submittedName>
</protein>
<evidence type="ECO:0000256" key="1">
    <source>
        <dbReference type="ARBA" id="ARBA00022801"/>
    </source>
</evidence>
<feature type="binding site" evidence="2">
    <location>
        <position position="61"/>
    </location>
    <ligand>
        <name>substrate</name>
    </ligand>
</feature>
<evidence type="ECO:0000313" key="4">
    <source>
        <dbReference type="EMBL" id="TBW73074.1"/>
    </source>
</evidence>
<dbReference type="InterPro" id="IPR001345">
    <property type="entry name" value="PG/BPGM_mutase_AS"/>
</dbReference>
<dbReference type="InterPro" id="IPR051695">
    <property type="entry name" value="Phosphoglycerate_Mutase"/>
</dbReference>
<dbReference type="InterPro" id="IPR013078">
    <property type="entry name" value="His_Pase_superF_clade-1"/>
</dbReference>
<name>A0A133Q8Q2_STALU</name>
<dbReference type="Proteomes" id="UP000070063">
    <property type="component" value="Unassembled WGS sequence"/>
</dbReference>
<feature type="binding site" evidence="2">
    <location>
        <begin position="9"/>
        <end position="16"/>
    </location>
    <ligand>
        <name>substrate</name>
    </ligand>
</feature>
<dbReference type="eggNOG" id="COG0406">
    <property type="taxonomic scope" value="Bacteria"/>
</dbReference>
<dbReference type="AlphaFoldDB" id="A0A133Q8Q2"/>
<dbReference type="Proteomes" id="UP000293637">
    <property type="component" value="Unassembled WGS sequence"/>
</dbReference>
<evidence type="ECO:0000313" key="6">
    <source>
        <dbReference type="Proteomes" id="UP000293637"/>
    </source>
</evidence>
<evidence type="ECO:0000313" key="5">
    <source>
        <dbReference type="Proteomes" id="UP000070063"/>
    </source>
</evidence>
<organism evidence="4 6">
    <name type="scientific">Staphylococcus lugdunensis</name>
    <dbReference type="NCBI Taxonomy" id="28035"/>
    <lineage>
        <taxon>Bacteria</taxon>
        <taxon>Bacillati</taxon>
        <taxon>Bacillota</taxon>
        <taxon>Bacilli</taxon>
        <taxon>Bacillales</taxon>
        <taxon>Staphylococcaceae</taxon>
        <taxon>Staphylococcus</taxon>
    </lineage>
</organism>
<dbReference type="GO" id="GO:0043456">
    <property type="term" value="P:regulation of pentose-phosphate shunt"/>
    <property type="evidence" value="ECO:0007669"/>
    <property type="project" value="TreeGrafter"/>
</dbReference>
<dbReference type="GO" id="GO:0045820">
    <property type="term" value="P:negative regulation of glycolytic process"/>
    <property type="evidence" value="ECO:0007669"/>
    <property type="project" value="TreeGrafter"/>
</dbReference>
<dbReference type="InterPro" id="IPR029033">
    <property type="entry name" value="His_PPase_superfam"/>
</dbReference>
<dbReference type="GO" id="GO:0004331">
    <property type="term" value="F:fructose-2,6-bisphosphate 2-phosphatase activity"/>
    <property type="evidence" value="ECO:0007669"/>
    <property type="project" value="TreeGrafter"/>
</dbReference>
<accession>A0A133Q8Q2</accession>
<reference evidence="3 5" key="1">
    <citation type="submission" date="2016-01" db="EMBL/GenBank/DDBJ databases">
        <authorList>
            <person name="Mitreva M."/>
            <person name="Pepin K.H."/>
            <person name="Mihindukulasuriya K.A."/>
            <person name="Fulton R."/>
            <person name="Fronick C."/>
            <person name="O'Laughlin M."/>
            <person name="Miner T."/>
            <person name="Herter B."/>
            <person name="Rosa B.A."/>
            <person name="Cordes M."/>
            <person name="Tomlinson C."/>
            <person name="Wollam A."/>
            <person name="Palsikar V.B."/>
            <person name="Mardis E.R."/>
            <person name="Wilson R.K."/>
        </authorList>
    </citation>
    <scope>NUCLEOTIDE SEQUENCE [LARGE SCALE GENOMIC DNA]</scope>
    <source>
        <strain evidence="3 5">MJR7738</strain>
    </source>
</reference>
<dbReference type="EMBL" id="SCHB01000002">
    <property type="protein sequence ID" value="TBW73074.1"/>
    <property type="molecule type" value="Genomic_DNA"/>
</dbReference>
<keyword evidence="1" id="KW-0378">Hydrolase</keyword>
<dbReference type="PANTHER" id="PTHR46517:SF1">
    <property type="entry name" value="FRUCTOSE-2,6-BISPHOSPHATASE TIGAR"/>
    <property type="match status" value="1"/>
</dbReference>
<dbReference type="EMBL" id="LRQI01000029">
    <property type="protein sequence ID" value="KXA39230.1"/>
    <property type="molecule type" value="Genomic_DNA"/>
</dbReference>
<dbReference type="STRING" id="28035.B6N84_09990"/>
<reference evidence="4 6" key="2">
    <citation type="journal article" date="2019" name="Sci. Transl. Med.">
        <title>Quorum sensing between bacterial species on the skin protects against epidermal injury in atopic dermatitis.</title>
        <authorList>
            <person name="Williams M.R."/>
        </authorList>
    </citation>
    <scope>NUCLEOTIDE SEQUENCE [LARGE SCALE GENOMIC DNA]</scope>
    <source>
        <strain evidence="4 6">E7</strain>
    </source>
</reference>
<evidence type="ECO:0000313" key="3">
    <source>
        <dbReference type="EMBL" id="KXA39230.1"/>
    </source>
</evidence>
<dbReference type="SUPFAM" id="SSF53254">
    <property type="entry name" value="Phosphoglycerate mutase-like"/>
    <property type="match status" value="1"/>
</dbReference>
<dbReference type="SMART" id="SM00855">
    <property type="entry name" value="PGAM"/>
    <property type="match status" value="1"/>
</dbReference>
<proteinExistence type="predicted"/>
<dbReference type="GeneID" id="58090283"/>
<comment type="caution">
    <text evidence="4">The sequence shown here is derived from an EMBL/GenBank/DDBJ whole genome shotgun (WGS) entry which is preliminary data.</text>
</comment>
<dbReference type="CDD" id="cd07067">
    <property type="entry name" value="HP_PGM_like"/>
    <property type="match status" value="1"/>
</dbReference>
<dbReference type="PANTHER" id="PTHR46517">
    <property type="entry name" value="FRUCTOSE-2,6-BISPHOSPHATASE TIGAR"/>
    <property type="match status" value="1"/>
</dbReference>